<reference evidence="4" key="1">
    <citation type="journal article" date="2019" name="Int. J. Syst. Evol. Microbiol.">
        <title>The Global Catalogue of Microorganisms (GCM) 10K type strain sequencing project: providing services to taxonomists for standard genome sequencing and annotation.</title>
        <authorList>
            <consortium name="The Broad Institute Genomics Platform"/>
            <consortium name="The Broad Institute Genome Sequencing Center for Infectious Disease"/>
            <person name="Wu L."/>
            <person name="Ma J."/>
        </authorList>
    </citation>
    <scope>NUCLEOTIDE SEQUENCE [LARGE SCALE GENOMIC DNA]</scope>
    <source>
        <strain evidence="4">CCUG 49339</strain>
    </source>
</reference>
<keyword evidence="3" id="KW-0808">Transferase</keyword>
<accession>A0ABW4LQ85</accession>
<evidence type="ECO:0000256" key="1">
    <source>
        <dbReference type="SAM" id="Phobius"/>
    </source>
</evidence>
<dbReference type="Proteomes" id="UP001597214">
    <property type="component" value="Unassembled WGS sequence"/>
</dbReference>
<dbReference type="RefSeq" id="WP_377927360.1">
    <property type="nucleotide sequence ID" value="NZ_JBHUEM010000005.1"/>
</dbReference>
<dbReference type="EC" id="2.7.7.65" evidence="3"/>
<dbReference type="PROSITE" id="PS50887">
    <property type="entry name" value="GGDEF"/>
    <property type="match status" value="1"/>
</dbReference>
<dbReference type="NCBIfam" id="TIGR00254">
    <property type="entry name" value="GGDEF"/>
    <property type="match status" value="1"/>
</dbReference>
<organism evidence="3 4">
    <name type="scientific">Bacillus salitolerans</name>
    <dbReference type="NCBI Taxonomy" id="1437434"/>
    <lineage>
        <taxon>Bacteria</taxon>
        <taxon>Bacillati</taxon>
        <taxon>Bacillota</taxon>
        <taxon>Bacilli</taxon>
        <taxon>Bacillales</taxon>
        <taxon>Bacillaceae</taxon>
        <taxon>Bacillus</taxon>
    </lineage>
</organism>
<keyword evidence="1" id="KW-1133">Transmembrane helix</keyword>
<sequence>MNQLFFFPISFVAIVILLMICMGVNLFIRTYKKVYLILSSILVMSIIPFIFITIEFYSSTLAMRSTVMALSILSLLVILTGIHYLYRQNDRKQLIPFGVLLLITLIFAISPTFGKLVSYLVMIGFPPYLFWQKREETATPTLYAVSVLFMTLTGIAGTLSFLVPSNLAFIFLFSSFLLLTFATFFLLFFVRVVDVMEAAAYSSITDALTGLYNRRFFTKQTEVKGNEGEIGIIFCDIDNFKKLNDTQGHEAGDEALKHVARIAQEVIEGKGIAGRYGGEEIVLLVELEKGSIKRIAEELRSRIEHETVVTISVGISTSLEVESLQEVVKKADEYMYEAKTTGKNKVCGVQ</sequence>
<comment type="caution">
    <text evidence="3">The sequence shown here is derived from an EMBL/GenBank/DDBJ whole genome shotgun (WGS) entry which is preliminary data.</text>
</comment>
<gene>
    <name evidence="3" type="ORF">ACFSCX_06500</name>
</gene>
<dbReference type="Gene3D" id="3.30.70.270">
    <property type="match status" value="1"/>
</dbReference>
<feature type="domain" description="GGDEF" evidence="2">
    <location>
        <begin position="228"/>
        <end position="350"/>
    </location>
</feature>
<dbReference type="CDD" id="cd01949">
    <property type="entry name" value="GGDEF"/>
    <property type="match status" value="1"/>
</dbReference>
<dbReference type="SUPFAM" id="SSF55073">
    <property type="entry name" value="Nucleotide cyclase"/>
    <property type="match status" value="1"/>
</dbReference>
<keyword evidence="3" id="KW-0548">Nucleotidyltransferase</keyword>
<dbReference type="InterPro" id="IPR000160">
    <property type="entry name" value="GGDEF_dom"/>
</dbReference>
<feature type="transmembrane region" description="Helical" evidence="1">
    <location>
        <begin position="66"/>
        <end position="86"/>
    </location>
</feature>
<feature type="transmembrane region" description="Helical" evidence="1">
    <location>
        <begin position="35"/>
        <end position="54"/>
    </location>
</feature>
<keyword evidence="1" id="KW-0812">Transmembrane</keyword>
<dbReference type="PANTHER" id="PTHR45138">
    <property type="entry name" value="REGULATORY COMPONENTS OF SENSORY TRANSDUCTION SYSTEM"/>
    <property type="match status" value="1"/>
</dbReference>
<keyword evidence="1" id="KW-0472">Membrane</keyword>
<dbReference type="EMBL" id="JBHUEM010000005">
    <property type="protein sequence ID" value="MFD1736213.1"/>
    <property type="molecule type" value="Genomic_DNA"/>
</dbReference>
<proteinExistence type="predicted"/>
<dbReference type="PANTHER" id="PTHR45138:SF9">
    <property type="entry name" value="DIGUANYLATE CYCLASE DGCM-RELATED"/>
    <property type="match status" value="1"/>
</dbReference>
<name>A0ABW4LQ85_9BACI</name>
<feature type="transmembrane region" description="Helical" evidence="1">
    <location>
        <begin position="93"/>
        <end position="110"/>
    </location>
</feature>
<evidence type="ECO:0000259" key="2">
    <source>
        <dbReference type="PROSITE" id="PS50887"/>
    </source>
</evidence>
<dbReference type="SMART" id="SM00267">
    <property type="entry name" value="GGDEF"/>
    <property type="match status" value="1"/>
</dbReference>
<feature type="transmembrane region" description="Helical" evidence="1">
    <location>
        <begin position="143"/>
        <end position="163"/>
    </location>
</feature>
<dbReference type="Pfam" id="PF00990">
    <property type="entry name" value="GGDEF"/>
    <property type="match status" value="1"/>
</dbReference>
<evidence type="ECO:0000313" key="4">
    <source>
        <dbReference type="Proteomes" id="UP001597214"/>
    </source>
</evidence>
<feature type="transmembrane region" description="Helical" evidence="1">
    <location>
        <begin position="169"/>
        <end position="190"/>
    </location>
</feature>
<evidence type="ECO:0000313" key="3">
    <source>
        <dbReference type="EMBL" id="MFD1736213.1"/>
    </source>
</evidence>
<dbReference type="InterPro" id="IPR043128">
    <property type="entry name" value="Rev_trsase/Diguanyl_cyclase"/>
</dbReference>
<keyword evidence="4" id="KW-1185">Reference proteome</keyword>
<dbReference type="InterPro" id="IPR050469">
    <property type="entry name" value="Diguanylate_Cyclase"/>
</dbReference>
<protein>
    <submittedName>
        <fullName evidence="3">GGDEF domain-containing protein</fullName>
        <ecNumber evidence="3">2.7.7.65</ecNumber>
    </submittedName>
</protein>
<dbReference type="InterPro" id="IPR029787">
    <property type="entry name" value="Nucleotide_cyclase"/>
</dbReference>
<dbReference type="GO" id="GO:0052621">
    <property type="term" value="F:diguanylate cyclase activity"/>
    <property type="evidence" value="ECO:0007669"/>
    <property type="project" value="UniProtKB-EC"/>
</dbReference>
<feature type="transmembrane region" description="Helical" evidence="1">
    <location>
        <begin position="6"/>
        <end position="28"/>
    </location>
</feature>